<keyword evidence="6 7" id="KW-0472">Membrane</keyword>
<reference evidence="9 10" key="1">
    <citation type="submission" date="2020-07" db="EMBL/GenBank/DDBJ databases">
        <title>Complete genome sequence for Sandaracinobacter sp. M6.</title>
        <authorList>
            <person name="Tang Y."/>
            <person name="Liu Q."/>
            <person name="Guo Z."/>
            <person name="Lei P."/>
            <person name="Huang B."/>
        </authorList>
    </citation>
    <scope>NUCLEOTIDE SEQUENCE [LARGE SCALE GENOMIC DNA]</scope>
    <source>
        <strain evidence="9 10">M6</strain>
    </source>
</reference>
<feature type="transmembrane region" description="Helical" evidence="7">
    <location>
        <begin position="244"/>
        <end position="265"/>
    </location>
</feature>
<gene>
    <name evidence="9" type="ORF">H3309_09220</name>
</gene>
<feature type="transmembrane region" description="Helical" evidence="7">
    <location>
        <begin position="177"/>
        <end position="196"/>
    </location>
</feature>
<keyword evidence="4 7" id="KW-0812">Transmembrane</keyword>
<dbReference type="InterPro" id="IPR036259">
    <property type="entry name" value="MFS_trans_sf"/>
</dbReference>
<dbReference type="KEGG" id="sand:H3309_09220"/>
<organism evidence="9 10">
    <name type="scientific">Sandaracinobacteroides saxicola</name>
    <dbReference type="NCBI Taxonomy" id="2759707"/>
    <lineage>
        <taxon>Bacteria</taxon>
        <taxon>Pseudomonadati</taxon>
        <taxon>Pseudomonadota</taxon>
        <taxon>Alphaproteobacteria</taxon>
        <taxon>Sphingomonadales</taxon>
        <taxon>Sphingosinicellaceae</taxon>
        <taxon>Sandaracinobacteroides</taxon>
    </lineage>
</organism>
<keyword evidence="5 7" id="KW-1133">Transmembrane helix</keyword>
<evidence type="ECO:0000313" key="10">
    <source>
        <dbReference type="Proteomes" id="UP000515292"/>
    </source>
</evidence>
<dbReference type="RefSeq" id="WP_182294453.1">
    <property type="nucleotide sequence ID" value="NZ_CP059851.1"/>
</dbReference>
<feature type="transmembrane region" description="Helical" evidence="7">
    <location>
        <begin position="484"/>
        <end position="508"/>
    </location>
</feature>
<feature type="transmembrane region" description="Helical" evidence="7">
    <location>
        <begin position="91"/>
        <end position="110"/>
    </location>
</feature>
<evidence type="ECO:0000256" key="7">
    <source>
        <dbReference type="SAM" id="Phobius"/>
    </source>
</evidence>
<dbReference type="NCBIfam" id="TIGR00711">
    <property type="entry name" value="efflux_EmrB"/>
    <property type="match status" value="1"/>
</dbReference>
<dbReference type="InterPro" id="IPR020846">
    <property type="entry name" value="MFS_dom"/>
</dbReference>
<feature type="transmembrane region" description="Helical" evidence="7">
    <location>
        <begin position="63"/>
        <end position="84"/>
    </location>
</feature>
<dbReference type="InterPro" id="IPR011701">
    <property type="entry name" value="MFS"/>
</dbReference>
<evidence type="ECO:0000256" key="4">
    <source>
        <dbReference type="ARBA" id="ARBA00022692"/>
    </source>
</evidence>
<dbReference type="EMBL" id="CP059851">
    <property type="protein sequence ID" value="QMW21604.1"/>
    <property type="molecule type" value="Genomic_DNA"/>
</dbReference>
<dbReference type="Pfam" id="PF07690">
    <property type="entry name" value="MFS_1"/>
    <property type="match status" value="1"/>
</dbReference>
<sequence length="522" mass="56140">MASAVASVEPTAVPTAISERRRIVIALTVTIAAFMEVLDATIINVALRHIAGSLGAGSDESTWVLTAYLVSNGIVLPLAGWLSGLIGRKRFFIGSVLAFCALSLACGLATSLPMLVVFRLVQGIAGGGLQPSQQAILVDTFPPERRAFAFTLAGIATIIAPILGPALGGVITDNMSWRWVFLINVPVGVGAAYLLYRLLPDKPPTRDPEARRIDMIGLGLAIVAFGCLQVVLDKGQQEDWFTSPFILFFAGLSISAFMVGIWWLLGQRRPIIDLFLFRDRNFAIGCVLNFAMGVTIFAGAVLLPAMLQRDFNYTATWSGFVLAPAAIMILMLMPATRTLMSALSPRILIPFGFALTGAGMYLSSFIDPNQSFTMFVLFRCAQALGVLFLMVPISTITFADIRPRDSDNAASLVALSRNLGGSVGISLVTAYADRLSQAHQSALAAHLAPGSFGYEALRELYGRTMTSDTVSAKLYAELLRQSSILAYLTIYQWLAVLLLMCLPLALALRKPRNIGAISGARH</sequence>
<keyword evidence="10" id="KW-1185">Reference proteome</keyword>
<feature type="transmembrane region" description="Helical" evidence="7">
    <location>
        <begin position="216"/>
        <end position="232"/>
    </location>
</feature>
<dbReference type="Gene3D" id="1.20.1720.10">
    <property type="entry name" value="Multidrug resistance protein D"/>
    <property type="match status" value="1"/>
</dbReference>
<dbReference type="PANTHER" id="PTHR23501:SF174">
    <property type="entry name" value="MULTIDRUG EXPORT PROTEIN EMRB-RELATED"/>
    <property type="match status" value="1"/>
</dbReference>
<feature type="transmembrane region" description="Helical" evidence="7">
    <location>
        <begin position="148"/>
        <end position="171"/>
    </location>
</feature>
<evidence type="ECO:0000256" key="5">
    <source>
        <dbReference type="ARBA" id="ARBA00022989"/>
    </source>
</evidence>
<evidence type="ECO:0000259" key="8">
    <source>
        <dbReference type="PROSITE" id="PS50850"/>
    </source>
</evidence>
<dbReference type="PRINTS" id="PR01036">
    <property type="entry name" value="TCRTETB"/>
</dbReference>
<feature type="transmembrane region" description="Helical" evidence="7">
    <location>
        <begin position="23"/>
        <end position="43"/>
    </location>
</feature>
<dbReference type="Proteomes" id="UP000515292">
    <property type="component" value="Chromosome"/>
</dbReference>
<dbReference type="SUPFAM" id="SSF103473">
    <property type="entry name" value="MFS general substrate transporter"/>
    <property type="match status" value="1"/>
</dbReference>
<keyword evidence="2" id="KW-0813">Transport</keyword>
<evidence type="ECO:0000256" key="1">
    <source>
        <dbReference type="ARBA" id="ARBA00004651"/>
    </source>
</evidence>
<feature type="transmembrane region" description="Helical" evidence="7">
    <location>
        <begin position="313"/>
        <end position="335"/>
    </location>
</feature>
<dbReference type="PROSITE" id="PS50850">
    <property type="entry name" value="MFS"/>
    <property type="match status" value="1"/>
</dbReference>
<dbReference type="GO" id="GO:0022857">
    <property type="term" value="F:transmembrane transporter activity"/>
    <property type="evidence" value="ECO:0007669"/>
    <property type="project" value="InterPro"/>
</dbReference>
<comment type="subcellular location">
    <subcellularLocation>
        <location evidence="1">Cell membrane</location>
        <topology evidence="1">Multi-pass membrane protein</topology>
    </subcellularLocation>
</comment>
<dbReference type="AlphaFoldDB" id="A0A7G5IE12"/>
<evidence type="ECO:0000256" key="6">
    <source>
        <dbReference type="ARBA" id="ARBA00023136"/>
    </source>
</evidence>
<feature type="transmembrane region" description="Helical" evidence="7">
    <location>
        <begin position="372"/>
        <end position="398"/>
    </location>
</feature>
<dbReference type="PANTHER" id="PTHR23501">
    <property type="entry name" value="MAJOR FACILITATOR SUPERFAMILY"/>
    <property type="match status" value="1"/>
</dbReference>
<feature type="transmembrane region" description="Helical" evidence="7">
    <location>
        <begin position="347"/>
        <end position="366"/>
    </location>
</feature>
<proteinExistence type="predicted"/>
<feature type="transmembrane region" description="Helical" evidence="7">
    <location>
        <begin position="286"/>
        <end position="307"/>
    </location>
</feature>
<evidence type="ECO:0000256" key="3">
    <source>
        <dbReference type="ARBA" id="ARBA00022475"/>
    </source>
</evidence>
<protein>
    <submittedName>
        <fullName evidence="9">DHA2 family efflux MFS transporter permease subunit</fullName>
    </submittedName>
</protein>
<dbReference type="CDD" id="cd17503">
    <property type="entry name" value="MFS_LmrB_MDR_like"/>
    <property type="match status" value="1"/>
</dbReference>
<keyword evidence="3" id="KW-1003">Cell membrane</keyword>
<dbReference type="Gene3D" id="1.20.1250.20">
    <property type="entry name" value="MFS general substrate transporter like domains"/>
    <property type="match status" value="1"/>
</dbReference>
<evidence type="ECO:0000256" key="2">
    <source>
        <dbReference type="ARBA" id="ARBA00022448"/>
    </source>
</evidence>
<dbReference type="InterPro" id="IPR004638">
    <property type="entry name" value="EmrB-like"/>
</dbReference>
<name>A0A7G5IE12_9SPHN</name>
<feature type="domain" description="Major facilitator superfamily (MFS) profile" evidence="8">
    <location>
        <begin position="25"/>
        <end position="513"/>
    </location>
</feature>
<dbReference type="GO" id="GO:0005886">
    <property type="term" value="C:plasma membrane"/>
    <property type="evidence" value="ECO:0007669"/>
    <property type="project" value="UniProtKB-SubCell"/>
</dbReference>
<accession>A0A7G5IE12</accession>
<evidence type="ECO:0000313" key="9">
    <source>
        <dbReference type="EMBL" id="QMW21604.1"/>
    </source>
</evidence>